<reference evidence="2" key="1">
    <citation type="submission" date="2020-01" db="EMBL/GenBank/DDBJ databases">
        <authorList>
            <person name="Meier V. D."/>
            <person name="Meier V D."/>
        </authorList>
    </citation>
    <scope>NUCLEOTIDE SEQUENCE</scope>
    <source>
        <strain evidence="2">HLG_WM_MAG_07</strain>
    </source>
</reference>
<dbReference type="EMBL" id="CACVAY010000050">
    <property type="protein sequence ID" value="CAA6811702.1"/>
    <property type="molecule type" value="Genomic_DNA"/>
</dbReference>
<protein>
    <submittedName>
        <fullName evidence="2">Uncharacterized protein</fullName>
    </submittedName>
</protein>
<feature type="region of interest" description="Disordered" evidence="1">
    <location>
        <begin position="94"/>
        <end position="116"/>
    </location>
</feature>
<evidence type="ECO:0000313" key="2">
    <source>
        <dbReference type="EMBL" id="CAA6811702.1"/>
    </source>
</evidence>
<organism evidence="2">
    <name type="scientific">uncultured Thiotrichaceae bacterium</name>
    <dbReference type="NCBI Taxonomy" id="298394"/>
    <lineage>
        <taxon>Bacteria</taxon>
        <taxon>Pseudomonadati</taxon>
        <taxon>Pseudomonadota</taxon>
        <taxon>Gammaproteobacteria</taxon>
        <taxon>Thiotrichales</taxon>
        <taxon>Thiotrichaceae</taxon>
        <taxon>environmental samples</taxon>
    </lineage>
</organism>
<gene>
    <name evidence="2" type="ORF">HELGO_WM14277</name>
</gene>
<accession>A0A6S6SZJ0</accession>
<name>A0A6S6SZJ0_9GAMM</name>
<feature type="region of interest" description="Disordered" evidence="1">
    <location>
        <begin position="154"/>
        <end position="175"/>
    </location>
</feature>
<evidence type="ECO:0000256" key="1">
    <source>
        <dbReference type="SAM" id="MobiDB-lite"/>
    </source>
</evidence>
<proteinExistence type="predicted"/>
<dbReference type="AlphaFoldDB" id="A0A6S6SZJ0"/>
<sequence length="175" mass="19596">MAGVIVARAFFLVGLIGVSCSISTYASDFGLASELDAFEQSDQKTAIKIHVKQNVVDNAYTKELLTDQHPTEQIMDKDEAFIGIDFQPKKLHTHVQPHPFSSENQDKIDPSKKPSLQSNIMHQDIYEGKISTPKLHSDMHFPLKGDWPISIDYLSGKPSKRNANDSLLFDTSKDH</sequence>